<keyword evidence="3" id="KW-1185">Reference proteome</keyword>
<organism evidence="2 3">
    <name type="scientific">Nicotiana attenuata</name>
    <name type="common">Coyote tobacco</name>
    <dbReference type="NCBI Taxonomy" id="49451"/>
    <lineage>
        <taxon>Eukaryota</taxon>
        <taxon>Viridiplantae</taxon>
        <taxon>Streptophyta</taxon>
        <taxon>Embryophyta</taxon>
        <taxon>Tracheophyta</taxon>
        <taxon>Spermatophyta</taxon>
        <taxon>Magnoliopsida</taxon>
        <taxon>eudicotyledons</taxon>
        <taxon>Gunneridae</taxon>
        <taxon>Pentapetalae</taxon>
        <taxon>asterids</taxon>
        <taxon>lamiids</taxon>
        <taxon>Solanales</taxon>
        <taxon>Solanaceae</taxon>
        <taxon>Nicotianoideae</taxon>
        <taxon>Nicotianeae</taxon>
        <taxon>Nicotiana</taxon>
    </lineage>
</organism>
<dbReference type="AlphaFoldDB" id="A0A314KK73"/>
<reference evidence="2" key="1">
    <citation type="submission" date="2016-11" db="EMBL/GenBank/DDBJ databases">
        <title>The genome of Nicotiana attenuata.</title>
        <authorList>
            <person name="Xu S."/>
            <person name="Brockmoeller T."/>
            <person name="Gaquerel E."/>
            <person name="Navarro A."/>
            <person name="Kuhl H."/>
            <person name="Gase K."/>
            <person name="Ling Z."/>
            <person name="Zhou W."/>
            <person name="Kreitzer C."/>
            <person name="Stanke M."/>
            <person name="Tang H."/>
            <person name="Lyons E."/>
            <person name="Pandey P."/>
            <person name="Pandey S.P."/>
            <person name="Timmermann B."/>
            <person name="Baldwin I.T."/>
        </authorList>
    </citation>
    <scope>NUCLEOTIDE SEQUENCE [LARGE SCALE GENOMIC DNA]</scope>
    <source>
        <strain evidence="2">UT</strain>
    </source>
</reference>
<comment type="caution">
    <text evidence="2">The sequence shown here is derived from an EMBL/GenBank/DDBJ whole genome shotgun (WGS) entry which is preliminary data.</text>
</comment>
<protein>
    <submittedName>
        <fullName evidence="2">Uncharacterized protein</fullName>
    </submittedName>
</protein>
<feature type="region of interest" description="Disordered" evidence="1">
    <location>
        <begin position="1"/>
        <end position="20"/>
    </location>
</feature>
<evidence type="ECO:0000313" key="2">
    <source>
        <dbReference type="EMBL" id="OIT29663.1"/>
    </source>
</evidence>
<dbReference type="Gramene" id="OIT29663">
    <property type="protein sequence ID" value="OIT29663"/>
    <property type="gene ID" value="A4A49_15675"/>
</dbReference>
<proteinExistence type="predicted"/>
<dbReference type="EMBL" id="MJEQ01001727">
    <property type="protein sequence ID" value="OIT29663.1"/>
    <property type="molecule type" value="Genomic_DNA"/>
</dbReference>
<sequence length="164" mass="17520">MVRTRSTSSSVANNVDIPAGNHQEAPAEVQTGPMAPAAVRGHGRGRGWGRGQNARGRGGHTIGNQARGWATGQAHAPFEHAVNDQVEVMPPLNPLRANQLQQHDDRITRIMDFLESLAPPAGGRVAPVHAPPQDLHDSDEEIIEDDFQAPLEVPPPVVPANMPS</sequence>
<dbReference type="Proteomes" id="UP000187609">
    <property type="component" value="Unassembled WGS sequence"/>
</dbReference>
<evidence type="ECO:0000256" key="1">
    <source>
        <dbReference type="SAM" id="MobiDB-lite"/>
    </source>
</evidence>
<evidence type="ECO:0000313" key="3">
    <source>
        <dbReference type="Proteomes" id="UP000187609"/>
    </source>
</evidence>
<name>A0A314KK73_NICAT</name>
<accession>A0A314KK73</accession>
<gene>
    <name evidence="2" type="ORF">A4A49_15675</name>
</gene>
<feature type="compositionally biased region" description="Polar residues" evidence="1">
    <location>
        <begin position="1"/>
        <end position="13"/>
    </location>
</feature>
<feature type="region of interest" description="Disordered" evidence="1">
    <location>
        <begin position="26"/>
        <end position="60"/>
    </location>
</feature>